<dbReference type="AlphaFoldDB" id="A0A2M4DIP3"/>
<sequence>MRGSVGQSAGRPCFVVSSSWLSLVALLARLQPFAGPVELLGVVIVRTGRSGRAPFALRSLAGFALFDVLLLHACCSLCFGDTFL</sequence>
<dbReference type="EMBL" id="GGFL01012840">
    <property type="protein sequence ID" value="MBW77018.1"/>
    <property type="molecule type" value="Transcribed_RNA"/>
</dbReference>
<keyword evidence="1" id="KW-0732">Signal</keyword>
<accession>A0A2M4DIP3</accession>
<feature type="chain" id="PRO_5014863215" evidence="1">
    <location>
        <begin position="37"/>
        <end position="84"/>
    </location>
</feature>
<name>A0A2M4DIP3_ANODA</name>
<protein>
    <submittedName>
        <fullName evidence="2">Putative secreted protein</fullName>
    </submittedName>
</protein>
<proteinExistence type="predicted"/>
<evidence type="ECO:0000313" key="2">
    <source>
        <dbReference type="EMBL" id="MBW77018.1"/>
    </source>
</evidence>
<reference evidence="2" key="1">
    <citation type="submission" date="2018-01" db="EMBL/GenBank/DDBJ databases">
        <title>An insight into the sialome of Amazonian anophelines.</title>
        <authorList>
            <person name="Ribeiro J.M."/>
            <person name="Scarpassa V."/>
            <person name="Calvo E."/>
        </authorList>
    </citation>
    <scope>NUCLEOTIDE SEQUENCE</scope>
</reference>
<evidence type="ECO:0000256" key="1">
    <source>
        <dbReference type="SAM" id="SignalP"/>
    </source>
</evidence>
<feature type="signal peptide" evidence="1">
    <location>
        <begin position="1"/>
        <end position="36"/>
    </location>
</feature>
<organism evidence="2">
    <name type="scientific">Anopheles darlingi</name>
    <name type="common">Mosquito</name>
    <dbReference type="NCBI Taxonomy" id="43151"/>
    <lineage>
        <taxon>Eukaryota</taxon>
        <taxon>Metazoa</taxon>
        <taxon>Ecdysozoa</taxon>
        <taxon>Arthropoda</taxon>
        <taxon>Hexapoda</taxon>
        <taxon>Insecta</taxon>
        <taxon>Pterygota</taxon>
        <taxon>Neoptera</taxon>
        <taxon>Endopterygota</taxon>
        <taxon>Diptera</taxon>
        <taxon>Nematocera</taxon>
        <taxon>Culicoidea</taxon>
        <taxon>Culicidae</taxon>
        <taxon>Anophelinae</taxon>
        <taxon>Anopheles</taxon>
    </lineage>
</organism>